<reference evidence="4" key="1">
    <citation type="submission" date="2023-02" db="EMBL/GenBank/DDBJ databases">
        <title>Actinokineospora globicatena NBRC 15670.</title>
        <authorList>
            <person name="Ichikawa N."/>
            <person name="Sato H."/>
            <person name="Tonouchi N."/>
        </authorList>
    </citation>
    <scope>NUCLEOTIDE SEQUENCE</scope>
    <source>
        <strain evidence="4">NBRC 15670</strain>
    </source>
</reference>
<dbReference type="InterPro" id="IPR032710">
    <property type="entry name" value="NTF2-like_dom_sf"/>
</dbReference>
<evidence type="ECO:0000313" key="4">
    <source>
        <dbReference type="EMBL" id="GLW91304.1"/>
    </source>
</evidence>
<evidence type="ECO:0000256" key="1">
    <source>
        <dbReference type="ARBA" id="ARBA00010839"/>
    </source>
</evidence>
<evidence type="ECO:0000259" key="3">
    <source>
        <dbReference type="Pfam" id="PF17775"/>
    </source>
</evidence>
<feature type="domain" description="YchJ-like middle NTF2-like" evidence="3">
    <location>
        <begin position="33"/>
        <end position="127"/>
    </location>
</feature>
<proteinExistence type="inferred from homology"/>
<sequence length="131" mass="14936">MDTWAMSERCPCGTGLPYDECCGRAHSGTPAPTAEALMRSRYTAFTLGDVDYLTRTWHPDTRPADLTLDPDQRWTRLDILSTEAGTPFHTAGTVEFRAHYTRGGHRDSLHERSRFTRENGKWLYLDGDIRD</sequence>
<comment type="caution">
    <text evidence="4">The sequence shown here is derived from an EMBL/GenBank/DDBJ whole genome shotgun (WGS) entry which is preliminary data.</text>
</comment>
<dbReference type="InterPro" id="IPR023006">
    <property type="entry name" value="YchJ-like"/>
</dbReference>
<accession>A0A9W6QMK0</accession>
<dbReference type="PANTHER" id="PTHR33747:SF1">
    <property type="entry name" value="ADENYLATE CYCLASE-ASSOCIATED CAP C-TERMINAL DOMAIN-CONTAINING PROTEIN"/>
    <property type="match status" value="1"/>
</dbReference>
<name>A0A9W6QMK0_9PSEU</name>
<comment type="similarity">
    <text evidence="1 2">Belongs to the UPF0225 family.</text>
</comment>
<dbReference type="Pfam" id="PF02810">
    <property type="entry name" value="SEC-C"/>
    <property type="match status" value="1"/>
</dbReference>
<dbReference type="Pfam" id="PF17775">
    <property type="entry name" value="YchJ_M-like"/>
    <property type="match status" value="1"/>
</dbReference>
<dbReference type="PANTHER" id="PTHR33747">
    <property type="entry name" value="UPF0225 PROTEIN SCO1677"/>
    <property type="match status" value="1"/>
</dbReference>
<dbReference type="EMBL" id="BSSD01000002">
    <property type="protein sequence ID" value="GLW91304.1"/>
    <property type="molecule type" value="Genomic_DNA"/>
</dbReference>
<dbReference type="Gene3D" id="3.10.450.50">
    <property type="match status" value="1"/>
</dbReference>
<protein>
    <recommendedName>
        <fullName evidence="2">UPF0225 protein Aglo03_21200</fullName>
    </recommendedName>
</protein>
<dbReference type="InterPro" id="IPR004027">
    <property type="entry name" value="SEC_C_motif"/>
</dbReference>
<dbReference type="Proteomes" id="UP001165042">
    <property type="component" value="Unassembled WGS sequence"/>
</dbReference>
<dbReference type="AlphaFoldDB" id="A0A9W6QMK0"/>
<evidence type="ECO:0000256" key="2">
    <source>
        <dbReference type="HAMAP-Rule" id="MF_00612"/>
    </source>
</evidence>
<organism evidence="4 5">
    <name type="scientific">Actinokineospora globicatena</name>
    <dbReference type="NCBI Taxonomy" id="103729"/>
    <lineage>
        <taxon>Bacteria</taxon>
        <taxon>Bacillati</taxon>
        <taxon>Actinomycetota</taxon>
        <taxon>Actinomycetes</taxon>
        <taxon>Pseudonocardiales</taxon>
        <taxon>Pseudonocardiaceae</taxon>
        <taxon>Actinokineospora</taxon>
    </lineage>
</organism>
<keyword evidence="5" id="KW-1185">Reference proteome</keyword>
<evidence type="ECO:0000313" key="5">
    <source>
        <dbReference type="Proteomes" id="UP001165042"/>
    </source>
</evidence>
<dbReference type="InterPro" id="IPR048469">
    <property type="entry name" value="YchJ-like_M"/>
</dbReference>
<dbReference type="HAMAP" id="MF_00612">
    <property type="entry name" value="UPF0225"/>
    <property type="match status" value="1"/>
</dbReference>
<dbReference type="SUPFAM" id="SSF54427">
    <property type="entry name" value="NTF2-like"/>
    <property type="match status" value="1"/>
</dbReference>
<gene>
    <name evidence="4" type="ORF">Aglo03_21200</name>
</gene>